<accession>A0A165GS80</accession>
<dbReference type="OrthoDB" id="2454292at2"/>
<evidence type="ECO:0000313" key="2">
    <source>
        <dbReference type="Proteomes" id="UP000076490"/>
    </source>
</evidence>
<name>A0A165GS80_9BACL</name>
<comment type="caution">
    <text evidence="1">The sequence shown here is derived from an EMBL/GenBank/DDBJ whole genome shotgun (WGS) entry which is preliminary data.</text>
</comment>
<reference evidence="1 2" key="1">
    <citation type="submission" date="2016-01" db="EMBL/GenBank/DDBJ databases">
        <title>Whole genome sequencing of Bhargavaea cecembensis T14.</title>
        <authorList>
            <person name="Hong K.W."/>
        </authorList>
    </citation>
    <scope>NUCLEOTIDE SEQUENCE [LARGE SCALE GENOMIC DNA]</scope>
    <source>
        <strain evidence="1 2">T14</strain>
    </source>
</reference>
<proteinExistence type="predicted"/>
<gene>
    <name evidence="1" type="ORF">AV656_12875</name>
</gene>
<evidence type="ECO:0000313" key="1">
    <source>
        <dbReference type="EMBL" id="KZE37454.1"/>
    </source>
</evidence>
<sequence>MGDLITMLAGFLETRWPTKKNRLISRRLRLLKKSGIWNGLNIRYGPVVLHSKEFREFIREQDVEEILRNPSLTDRLLREIEEYVKKRGL</sequence>
<dbReference type="AlphaFoldDB" id="A0A165GS80"/>
<protein>
    <submittedName>
        <fullName evidence="1">Uncharacterized protein</fullName>
    </submittedName>
</protein>
<dbReference type="EMBL" id="LQNT01000011">
    <property type="protein sequence ID" value="KZE37454.1"/>
    <property type="molecule type" value="Genomic_DNA"/>
</dbReference>
<dbReference type="Proteomes" id="UP000076490">
    <property type="component" value="Unassembled WGS sequence"/>
</dbReference>
<dbReference type="RefSeq" id="WP_063182717.1">
    <property type="nucleotide sequence ID" value="NZ_LQNT01000011.1"/>
</dbReference>
<organism evidence="1 2">
    <name type="scientific">Bhargavaea cecembensis</name>
    <dbReference type="NCBI Taxonomy" id="394098"/>
    <lineage>
        <taxon>Bacteria</taxon>
        <taxon>Bacillati</taxon>
        <taxon>Bacillota</taxon>
        <taxon>Bacilli</taxon>
        <taxon>Bacillales</taxon>
        <taxon>Caryophanaceae</taxon>
        <taxon>Bhargavaea</taxon>
    </lineage>
</organism>